<evidence type="ECO:0000259" key="4">
    <source>
        <dbReference type="PROSITE" id="PS51371"/>
    </source>
</evidence>
<name>A0A0K2GZM8_9CORY</name>
<keyword evidence="1 2" id="KW-0129">CBS domain</keyword>
<dbReference type="SMART" id="SM00116">
    <property type="entry name" value="CBS"/>
    <property type="match status" value="2"/>
</dbReference>
<dbReference type="CDD" id="cd05401">
    <property type="entry name" value="NT_GlnE_GlnD_like"/>
    <property type="match status" value="1"/>
</dbReference>
<dbReference type="SMART" id="SM00100">
    <property type="entry name" value="cNMP"/>
    <property type="match status" value="1"/>
</dbReference>
<evidence type="ECO:0000259" key="3">
    <source>
        <dbReference type="PROSITE" id="PS50042"/>
    </source>
</evidence>
<dbReference type="KEGG" id="clw:CLAC_04845"/>
<dbReference type="PROSITE" id="PS50042">
    <property type="entry name" value="CNMP_BINDING_3"/>
    <property type="match status" value="1"/>
</dbReference>
<gene>
    <name evidence="5" type="ORF">CLAC_04845</name>
</gene>
<dbReference type="PATRIC" id="fig|1408189.4.peg.969"/>
<dbReference type="InterPro" id="IPR005105">
    <property type="entry name" value="GlnD_Uridyltrans_N"/>
</dbReference>
<protein>
    <submittedName>
        <fullName evidence="5">Histidine kinase</fullName>
    </submittedName>
</protein>
<feature type="domain" description="CBS" evidence="4">
    <location>
        <begin position="161"/>
        <end position="218"/>
    </location>
</feature>
<dbReference type="InterPro" id="IPR018821">
    <property type="entry name" value="DUF294_put_nucleoTrafse_sb-bd"/>
</dbReference>
<dbReference type="Gene3D" id="3.10.580.10">
    <property type="entry name" value="CBS-domain"/>
    <property type="match status" value="1"/>
</dbReference>
<dbReference type="Proteomes" id="UP000058446">
    <property type="component" value="Chromosome"/>
</dbReference>
<accession>A0A0K2GZM8</accession>
<dbReference type="PROSITE" id="PS51371">
    <property type="entry name" value="CBS"/>
    <property type="match status" value="2"/>
</dbReference>
<dbReference type="InterPro" id="IPR000644">
    <property type="entry name" value="CBS_dom"/>
</dbReference>
<evidence type="ECO:0000313" key="6">
    <source>
        <dbReference type="Proteomes" id="UP000058446"/>
    </source>
</evidence>
<dbReference type="GO" id="GO:0016301">
    <property type="term" value="F:kinase activity"/>
    <property type="evidence" value="ECO:0007669"/>
    <property type="project" value="UniProtKB-KW"/>
</dbReference>
<keyword evidence="6" id="KW-1185">Reference proteome</keyword>
<dbReference type="Pfam" id="PF10335">
    <property type="entry name" value="DUF294_C"/>
    <property type="match status" value="1"/>
</dbReference>
<dbReference type="AlphaFoldDB" id="A0A0K2GZM8"/>
<dbReference type="SUPFAM" id="SSF81301">
    <property type="entry name" value="Nucleotidyltransferase"/>
    <property type="match status" value="1"/>
</dbReference>
<dbReference type="Gene3D" id="3.30.460.10">
    <property type="entry name" value="Beta Polymerase, domain 2"/>
    <property type="match status" value="1"/>
</dbReference>
<dbReference type="CDD" id="cd00038">
    <property type="entry name" value="CAP_ED"/>
    <property type="match status" value="1"/>
</dbReference>
<keyword evidence="5" id="KW-0418">Kinase</keyword>
<dbReference type="Gene3D" id="2.60.120.10">
    <property type="entry name" value="Jelly Rolls"/>
    <property type="match status" value="1"/>
</dbReference>
<dbReference type="InterPro" id="IPR046342">
    <property type="entry name" value="CBS_dom_sf"/>
</dbReference>
<sequence>MTENMSVELSEIAAFLAGTRPFSELSDAERATIPPLLTMRYARRGTEIVHAGADNRHCFIVRSGLVDVFDPAGTLLDRRDVGDHFGYSTLLSGEPSLYTMTAVEDSLFLVISDEVFEHLNNTFPQIRRYYGGENARIRAVASKLRSTAASESLRTRVGELAVATPITCTSETTVREAAQLMTEKNISSLLVVDSGALVGIITDRDLRRRVLAKGLTAETTVREVMTPDPLTISPDMLVFEAMLLMAERGFHHLPVHDGAQVTGMIVIGDLLRSLHTDPVYATATLARKSDIGEIAQVADNARAMVGRYLDRGVSAEEVSKLLTSIADAVVRRLVTLAEEKLGPPPVPYAFAVLGSHGRGEMGLASDQDNALILSNDYDPSNPAHARYFASLADAVCHNLDKVGYPLCPGDMMASNPAWRMTVSQWADAFHGWITAPDGDALLHAQTFFDIRGVAGDTQLVDDLRAAYVPIAQNSTRLHAHLAKLAAWREPPLGFFRGLVLEKGGDHAETLDIKKGGTAAVVQMARLFAIAAGLPQLSTRDRLAAGAGAGSVSRQGAQDLADAFDFLCSVQLHHQQRQAAAKQEPDNHVAPKSLSRLEQEHLRDAFGVVRKMQQSLGAKYPIRSMS</sequence>
<dbReference type="PANTHER" id="PTHR43080">
    <property type="entry name" value="CBS DOMAIN-CONTAINING PROTEIN CBSX3, MITOCHONDRIAL"/>
    <property type="match status" value="1"/>
</dbReference>
<dbReference type="STRING" id="1408189.CLAC_04845"/>
<dbReference type="SUPFAM" id="SSF54631">
    <property type="entry name" value="CBS-domain pair"/>
    <property type="match status" value="1"/>
</dbReference>
<dbReference type="InterPro" id="IPR014710">
    <property type="entry name" value="RmlC-like_jellyroll"/>
</dbReference>
<dbReference type="SUPFAM" id="SSF51206">
    <property type="entry name" value="cAMP-binding domain-like"/>
    <property type="match status" value="1"/>
</dbReference>
<dbReference type="PANTHER" id="PTHR43080:SF2">
    <property type="entry name" value="CBS DOMAIN-CONTAINING PROTEIN"/>
    <property type="match status" value="1"/>
</dbReference>
<feature type="domain" description="Cyclic nucleotide-binding" evidence="3">
    <location>
        <begin position="21"/>
        <end position="128"/>
    </location>
</feature>
<feature type="domain" description="CBS" evidence="4">
    <location>
        <begin position="225"/>
        <end position="282"/>
    </location>
</feature>
<dbReference type="InterPro" id="IPR018490">
    <property type="entry name" value="cNMP-bd_dom_sf"/>
</dbReference>
<dbReference type="Pfam" id="PF00027">
    <property type="entry name" value="cNMP_binding"/>
    <property type="match status" value="1"/>
</dbReference>
<dbReference type="Pfam" id="PF00571">
    <property type="entry name" value="CBS"/>
    <property type="match status" value="2"/>
</dbReference>
<dbReference type="InterPro" id="IPR051257">
    <property type="entry name" value="Diverse_CBS-Domain"/>
</dbReference>
<reference evidence="5 6" key="1">
    <citation type="submission" date="2013-10" db="EMBL/GenBank/DDBJ databases">
        <title>Complete genome sequence of Corynebacterium lactis DSM 45799(T), isolated from raw cow milk.</title>
        <authorList>
            <person name="Ruckert C."/>
            <person name="Albersmeier A."/>
            <person name="Lipski A."/>
            <person name="Kalinowski J."/>
        </authorList>
    </citation>
    <scope>NUCLEOTIDE SEQUENCE [LARGE SCALE GENOMIC DNA]</scope>
    <source>
        <strain evidence="5 6">RW2-5</strain>
    </source>
</reference>
<dbReference type="EMBL" id="CP006841">
    <property type="protein sequence ID" value="ALA67148.1"/>
    <property type="molecule type" value="Genomic_DNA"/>
</dbReference>
<evidence type="ECO:0000256" key="1">
    <source>
        <dbReference type="ARBA" id="ARBA00023122"/>
    </source>
</evidence>
<proteinExistence type="predicted"/>
<organism evidence="5 6">
    <name type="scientific">Corynebacterium lactis RW2-5</name>
    <dbReference type="NCBI Taxonomy" id="1408189"/>
    <lineage>
        <taxon>Bacteria</taxon>
        <taxon>Bacillati</taxon>
        <taxon>Actinomycetota</taxon>
        <taxon>Actinomycetes</taxon>
        <taxon>Mycobacteriales</taxon>
        <taxon>Corynebacteriaceae</taxon>
        <taxon>Corynebacterium</taxon>
    </lineage>
</organism>
<evidence type="ECO:0000256" key="2">
    <source>
        <dbReference type="PROSITE-ProRule" id="PRU00703"/>
    </source>
</evidence>
<dbReference type="InterPro" id="IPR000595">
    <property type="entry name" value="cNMP-bd_dom"/>
</dbReference>
<dbReference type="RefSeq" id="WP_053411924.1">
    <property type="nucleotide sequence ID" value="NZ_CP006841.1"/>
</dbReference>
<dbReference type="CDD" id="cd04587">
    <property type="entry name" value="CBS_pair_CAP-ED_NT_Pol-beta-like_DUF294_assoc"/>
    <property type="match status" value="1"/>
</dbReference>
<dbReference type="InterPro" id="IPR043519">
    <property type="entry name" value="NT_sf"/>
</dbReference>
<dbReference type="GO" id="GO:0008773">
    <property type="term" value="F:[protein-PII] uridylyltransferase activity"/>
    <property type="evidence" value="ECO:0007669"/>
    <property type="project" value="InterPro"/>
</dbReference>
<keyword evidence="5" id="KW-0808">Transferase</keyword>
<dbReference type="Pfam" id="PF03445">
    <property type="entry name" value="DUF294"/>
    <property type="match status" value="1"/>
</dbReference>
<evidence type="ECO:0000313" key="5">
    <source>
        <dbReference type="EMBL" id="ALA67148.1"/>
    </source>
</evidence>